<reference evidence="1 2" key="1">
    <citation type="journal article" date="2022" name="Genome Biol. Evol.">
        <title>The Spruce Budworm Genome: Reconstructing the Evolutionary History of Antifreeze Proteins.</title>
        <authorList>
            <person name="Beliveau C."/>
            <person name="Gagne P."/>
            <person name="Picq S."/>
            <person name="Vernygora O."/>
            <person name="Keeling C.I."/>
            <person name="Pinkney K."/>
            <person name="Doucet D."/>
            <person name="Wen F."/>
            <person name="Johnston J.S."/>
            <person name="Maaroufi H."/>
            <person name="Boyle B."/>
            <person name="Laroche J."/>
            <person name="Dewar K."/>
            <person name="Juretic N."/>
            <person name="Blackburn G."/>
            <person name="Nisole A."/>
            <person name="Brunet B."/>
            <person name="Brandao M."/>
            <person name="Lumley L."/>
            <person name="Duan J."/>
            <person name="Quan G."/>
            <person name="Lucarotti C.J."/>
            <person name="Roe A.D."/>
            <person name="Sperling F.A.H."/>
            <person name="Levesque R.C."/>
            <person name="Cusson M."/>
        </authorList>
    </citation>
    <scope>NUCLEOTIDE SEQUENCE [LARGE SCALE GENOMIC DNA]</scope>
    <source>
        <strain evidence="1">Glfc:IPQL:Cfum</strain>
    </source>
</reference>
<comment type="caution">
    <text evidence="1">The sequence shown here is derived from an EMBL/GenBank/DDBJ whole genome shotgun (WGS) entry which is preliminary data.</text>
</comment>
<evidence type="ECO:0000313" key="2">
    <source>
        <dbReference type="Proteomes" id="UP001064048"/>
    </source>
</evidence>
<dbReference type="EMBL" id="CM046120">
    <property type="protein sequence ID" value="KAI8437736.1"/>
    <property type="molecule type" value="Genomic_DNA"/>
</dbReference>
<dbReference type="Proteomes" id="UP001064048">
    <property type="component" value="Chromosome 20"/>
</dbReference>
<keyword evidence="2" id="KW-1185">Reference proteome</keyword>
<name>A0ACC0KNL4_CHOFU</name>
<protein>
    <submittedName>
        <fullName evidence="1">Uncharacterized protein</fullName>
    </submittedName>
</protein>
<proteinExistence type="predicted"/>
<accession>A0ACC0KNL4</accession>
<organism evidence="1 2">
    <name type="scientific">Choristoneura fumiferana</name>
    <name type="common">Spruce budworm moth</name>
    <name type="synonym">Archips fumiferana</name>
    <dbReference type="NCBI Taxonomy" id="7141"/>
    <lineage>
        <taxon>Eukaryota</taxon>
        <taxon>Metazoa</taxon>
        <taxon>Ecdysozoa</taxon>
        <taxon>Arthropoda</taxon>
        <taxon>Hexapoda</taxon>
        <taxon>Insecta</taxon>
        <taxon>Pterygota</taxon>
        <taxon>Neoptera</taxon>
        <taxon>Endopterygota</taxon>
        <taxon>Lepidoptera</taxon>
        <taxon>Glossata</taxon>
        <taxon>Ditrysia</taxon>
        <taxon>Tortricoidea</taxon>
        <taxon>Tortricidae</taxon>
        <taxon>Tortricinae</taxon>
        <taxon>Choristoneura</taxon>
    </lineage>
</organism>
<gene>
    <name evidence="1" type="ORF">MSG28_011970</name>
</gene>
<sequence>MQHISIGAYQQSIFAADILVVVGIRRLFDFREFRFDFGSPALPVPASPAFLHPPPPLAGPPPPPAPSRRRYGPAYAPLWVPVYRGQQTRAIMY</sequence>
<evidence type="ECO:0000313" key="1">
    <source>
        <dbReference type="EMBL" id="KAI8437736.1"/>
    </source>
</evidence>